<sequence>MDLWWRLLEKQSSDRPKPSKEAEQSSAVEDHPAVVEPTPDHTVLPVHKLHAPAAAPQLRAGLANLNTNHDHHGHHHSSQRRIEALSNRNHYSSDTPVSTSAPAPLYVPFVPATPLRTSLFSLASPCSPAYSTDDSSPASLSLAYSNYDTEPMALSTSELIDNRQSQHRDNTPKALATQRGGYVTDPSSYNNSRQYAQRASNGAMMPPDSTPSTNMYRPTRPPSIDVQHSRQQKRLSLLGRPSPAYSEATSARSSLVSPTQRNPPARSSSSSRLLPGLGLPEHPRQRYTYHSTGGLHTSTISEDAPRENELASEISAAILKETEENVAAAEQPSTTLKIWGAVARCLEEITVSLGPPNTSAPAVSAPASIAGAPHLRATPSIRRMSNSVQSVGSRRTSYDVGARHDLPSRHRRVMSNSSIRSGRPDRDLEATYVMEEPGPVENYSCPFRVRNPVRFNIRDHEVCAITSFESLADLRHHVMSYHRRRAMPHQCQRCKVGFPTQQALDTHLMLPKDEMCDTVPAGTPRNPEDGIPEDVDGTLASGTGIRTWDDLWRLIFPMDDQIPSSDFHPVIELAEVEQQFDEGQEALKTHLQETLRLFIPETIDDAYRNFLTGQLELVFEAHKANTIRKCLHRIHGSTNNDTNGGEGASQDDKRRRSSSGVGNVNLARRSTRRNRQSAIFQTSRIQDRQSSSTTDGLFSPSLIPPWQSRRGSNTPSSVGNNNKPASRRMSDNTRSRPNLIGNPPPPSSPRRLSPHPTPTLSVSATVATNESDDATLKSPTTPASASGSAPFIGIVPSDNGCIVEAPRDSCTCASPDSCRCNELLAFGIHHNNLQFHGHPPARPKTAPIPSRKRMEELSIPKHRLRHQPALQVRTTGIDLNGGLEGRKAWTGVEMPLRMYDGDDSDDDDDLNNAFLRPKTGGSLDSSFMGRGAMSASARDVRESYSPQSFKERVLSSRGMKSAAVEGGAGTGVVEETTSGQAQGLTGHGSEGTSSQRGSWMG</sequence>
<dbReference type="AlphaFoldDB" id="A0AAE0PKW4"/>
<keyword evidence="3" id="KW-1185">Reference proteome</keyword>
<dbReference type="Proteomes" id="UP001281003">
    <property type="component" value="Unassembled WGS sequence"/>
</dbReference>
<feature type="region of interest" description="Disordered" evidence="1">
    <location>
        <begin position="8"/>
        <end position="39"/>
    </location>
</feature>
<protein>
    <recommendedName>
        <fullName evidence="4">C2H2-type domain-containing protein</fullName>
    </recommendedName>
</protein>
<evidence type="ECO:0000313" key="2">
    <source>
        <dbReference type="EMBL" id="KAK3401717.1"/>
    </source>
</evidence>
<evidence type="ECO:0000256" key="1">
    <source>
        <dbReference type="SAM" id="MobiDB-lite"/>
    </source>
</evidence>
<feature type="compositionally biased region" description="Polar residues" evidence="1">
    <location>
        <begin position="676"/>
        <end position="696"/>
    </location>
</feature>
<reference evidence="2" key="1">
    <citation type="journal article" date="2023" name="Mol. Phylogenet. Evol.">
        <title>Genome-scale phylogeny and comparative genomics of the fungal order Sordariales.</title>
        <authorList>
            <person name="Hensen N."/>
            <person name="Bonometti L."/>
            <person name="Westerberg I."/>
            <person name="Brannstrom I.O."/>
            <person name="Guillou S."/>
            <person name="Cros-Aarteil S."/>
            <person name="Calhoun S."/>
            <person name="Haridas S."/>
            <person name="Kuo A."/>
            <person name="Mondo S."/>
            <person name="Pangilinan J."/>
            <person name="Riley R."/>
            <person name="LaButti K."/>
            <person name="Andreopoulos B."/>
            <person name="Lipzen A."/>
            <person name="Chen C."/>
            <person name="Yan M."/>
            <person name="Daum C."/>
            <person name="Ng V."/>
            <person name="Clum A."/>
            <person name="Steindorff A."/>
            <person name="Ohm R.A."/>
            <person name="Martin F."/>
            <person name="Silar P."/>
            <person name="Natvig D.O."/>
            <person name="Lalanne C."/>
            <person name="Gautier V."/>
            <person name="Ament-Velasquez S.L."/>
            <person name="Kruys A."/>
            <person name="Hutchinson M.I."/>
            <person name="Powell A.J."/>
            <person name="Barry K."/>
            <person name="Miller A.N."/>
            <person name="Grigoriev I.V."/>
            <person name="Debuchy R."/>
            <person name="Gladieux P."/>
            <person name="Hiltunen Thoren M."/>
            <person name="Johannesson H."/>
        </authorList>
    </citation>
    <scope>NUCLEOTIDE SEQUENCE</scope>
    <source>
        <strain evidence="2">FGSC 1904</strain>
    </source>
</reference>
<reference evidence="2" key="2">
    <citation type="submission" date="2023-07" db="EMBL/GenBank/DDBJ databases">
        <authorList>
            <consortium name="Lawrence Berkeley National Laboratory"/>
            <person name="Haridas S."/>
            <person name="Hensen N."/>
            <person name="Bonometti L."/>
            <person name="Westerberg I."/>
            <person name="Brannstrom I.O."/>
            <person name="Guillou S."/>
            <person name="Cros-Aarteil S."/>
            <person name="Calhoun S."/>
            <person name="Kuo A."/>
            <person name="Mondo S."/>
            <person name="Pangilinan J."/>
            <person name="Riley R."/>
            <person name="LaButti K."/>
            <person name="Andreopoulos B."/>
            <person name="Lipzen A."/>
            <person name="Chen C."/>
            <person name="Yanf M."/>
            <person name="Daum C."/>
            <person name="Ng V."/>
            <person name="Clum A."/>
            <person name="Steindorff A."/>
            <person name="Ohm R."/>
            <person name="Martin F."/>
            <person name="Silar P."/>
            <person name="Natvig D."/>
            <person name="Lalanne C."/>
            <person name="Gautier V."/>
            <person name="Ament-velasquez S.L."/>
            <person name="Kruys A."/>
            <person name="Hutchinson M.I."/>
            <person name="Powell A.J."/>
            <person name="Barry K."/>
            <person name="Miller A.N."/>
            <person name="Grigoriev I.V."/>
            <person name="Debuchy R."/>
            <person name="Gladieux P."/>
            <person name="Thoren M.H."/>
            <person name="Johannesson H."/>
        </authorList>
    </citation>
    <scope>NUCLEOTIDE SEQUENCE</scope>
    <source>
        <strain evidence="2">FGSC 1904</strain>
    </source>
</reference>
<organism evidence="2 3">
    <name type="scientific">Sordaria brevicollis</name>
    <dbReference type="NCBI Taxonomy" id="83679"/>
    <lineage>
        <taxon>Eukaryota</taxon>
        <taxon>Fungi</taxon>
        <taxon>Dikarya</taxon>
        <taxon>Ascomycota</taxon>
        <taxon>Pezizomycotina</taxon>
        <taxon>Sordariomycetes</taxon>
        <taxon>Sordariomycetidae</taxon>
        <taxon>Sordariales</taxon>
        <taxon>Sordariaceae</taxon>
        <taxon>Sordaria</taxon>
    </lineage>
</organism>
<proteinExistence type="predicted"/>
<feature type="compositionally biased region" description="Polar residues" evidence="1">
    <location>
        <begin position="185"/>
        <end position="200"/>
    </location>
</feature>
<feature type="compositionally biased region" description="Basic and acidic residues" evidence="1">
    <location>
        <begin position="161"/>
        <end position="171"/>
    </location>
</feature>
<gene>
    <name evidence="2" type="ORF">B0T20DRAFT_402465</name>
</gene>
<accession>A0AAE0PKW4</accession>
<feature type="compositionally biased region" description="Low complexity" evidence="1">
    <location>
        <begin position="266"/>
        <end position="280"/>
    </location>
</feature>
<feature type="compositionally biased region" description="Polar residues" evidence="1">
    <location>
        <begin position="247"/>
        <end position="262"/>
    </location>
</feature>
<feature type="region of interest" description="Disordered" evidence="1">
    <location>
        <begin position="635"/>
        <end position="789"/>
    </location>
</feature>
<name>A0AAE0PKW4_SORBR</name>
<comment type="caution">
    <text evidence="2">The sequence shown here is derived from an EMBL/GenBank/DDBJ whole genome shotgun (WGS) entry which is preliminary data.</text>
</comment>
<feature type="compositionally biased region" description="Polar residues" evidence="1">
    <location>
        <begin position="709"/>
        <end position="724"/>
    </location>
</feature>
<evidence type="ECO:0000313" key="3">
    <source>
        <dbReference type="Proteomes" id="UP001281003"/>
    </source>
</evidence>
<feature type="compositionally biased region" description="Low complexity" evidence="1">
    <location>
        <begin position="778"/>
        <end position="789"/>
    </location>
</feature>
<feature type="compositionally biased region" description="Basic and acidic residues" evidence="1">
    <location>
        <begin position="8"/>
        <end position="33"/>
    </location>
</feature>
<feature type="compositionally biased region" description="Polar residues" evidence="1">
    <location>
        <begin position="990"/>
        <end position="1001"/>
    </location>
</feature>
<evidence type="ECO:0008006" key="4">
    <source>
        <dbReference type="Google" id="ProtNLM"/>
    </source>
</evidence>
<feature type="region of interest" description="Disordered" evidence="1">
    <location>
        <begin position="161"/>
        <end position="289"/>
    </location>
</feature>
<feature type="region of interest" description="Disordered" evidence="1">
    <location>
        <begin position="902"/>
        <end position="1001"/>
    </location>
</feature>
<dbReference type="EMBL" id="JAUTDP010000002">
    <property type="protein sequence ID" value="KAK3401717.1"/>
    <property type="molecule type" value="Genomic_DNA"/>
</dbReference>